<dbReference type="RefSeq" id="WP_184945246.1">
    <property type="nucleotide sequence ID" value="NZ_JACHJV010000002.1"/>
</dbReference>
<dbReference type="EMBL" id="JACHJV010000002">
    <property type="protein sequence ID" value="MBB4928250.1"/>
    <property type="molecule type" value="Genomic_DNA"/>
</dbReference>
<gene>
    <name evidence="2" type="ORF">FHR34_007345</name>
</gene>
<comment type="caution">
    <text evidence="2">The sequence shown here is derived from an EMBL/GenBank/DDBJ whole genome shotgun (WGS) entry which is preliminary data.</text>
</comment>
<evidence type="ECO:0000313" key="2">
    <source>
        <dbReference type="EMBL" id="MBB4928250.1"/>
    </source>
</evidence>
<evidence type="ECO:0000313" key="3">
    <source>
        <dbReference type="Proteomes" id="UP000540506"/>
    </source>
</evidence>
<feature type="region of interest" description="Disordered" evidence="1">
    <location>
        <begin position="69"/>
        <end position="89"/>
    </location>
</feature>
<keyword evidence="3" id="KW-1185">Reference proteome</keyword>
<accession>A0A7W7RAF6</accession>
<sequence>MGESAVLRVLLWRHVMEQGESFQLRAVEHGRGAGVEWSGFCEALGVESPQGAYQRARRLKATQVRTWPGERRSPEFARDHEERLAQEERERRTRQAAELRRFEEVRQACWLLLEQRDGLVLDAAANEWVSELADVVADRRTPAEQASLIVYLRQTVDEIHQLARRTNRPSSTTPAARRALEQATDLVQKPALPSPRRPAASQRGNHLSAADSHVGKPPPARRRRTPRRGTSR</sequence>
<dbReference type="AlphaFoldDB" id="A0A7W7RAF6"/>
<name>A0A7W7RAF6_KITKI</name>
<feature type="region of interest" description="Disordered" evidence="1">
    <location>
        <begin position="183"/>
        <end position="232"/>
    </location>
</feature>
<protein>
    <submittedName>
        <fullName evidence="2">Uncharacterized protein</fullName>
    </submittedName>
</protein>
<organism evidence="2 3">
    <name type="scientific">Kitasatospora kifunensis</name>
    <name type="common">Streptomyces kifunensis</name>
    <dbReference type="NCBI Taxonomy" id="58351"/>
    <lineage>
        <taxon>Bacteria</taxon>
        <taxon>Bacillati</taxon>
        <taxon>Actinomycetota</taxon>
        <taxon>Actinomycetes</taxon>
        <taxon>Kitasatosporales</taxon>
        <taxon>Streptomycetaceae</taxon>
        <taxon>Kitasatospora</taxon>
    </lineage>
</organism>
<proteinExistence type="predicted"/>
<feature type="compositionally biased region" description="Basic residues" evidence="1">
    <location>
        <begin position="219"/>
        <end position="232"/>
    </location>
</feature>
<evidence type="ECO:0000256" key="1">
    <source>
        <dbReference type="SAM" id="MobiDB-lite"/>
    </source>
</evidence>
<reference evidence="2 3" key="1">
    <citation type="submission" date="2020-08" db="EMBL/GenBank/DDBJ databases">
        <title>Sequencing the genomes of 1000 actinobacteria strains.</title>
        <authorList>
            <person name="Klenk H.-P."/>
        </authorList>
    </citation>
    <scope>NUCLEOTIDE SEQUENCE [LARGE SCALE GENOMIC DNA]</scope>
    <source>
        <strain evidence="2 3">DSM 41654</strain>
    </source>
</reference>
<dbReference type="Proteomes" id="UP000540506">
    <property type="component" value="Unassembled WGS sequence"/>
</dbReference>